<dbReference type="OrthoDB" id="8785703at2759"/>
<dbReference type="InterPro" id="IPR002048">
    <property type="entry name" value="EF_hand_dom"/>
</dbReference>
<dbReference type="InterPro" id="IPR018247">
    <property type="entry name" value="EF_Hand_1_Ca_BS"/>
</dbReference>
<proteinExistence type="predicted"/>
<evidence type="ECO:0000256" key="4">
    <source>
        <dbReference type="ARBA" id="ARBA00022837"/>
    </source>
</evidence>
<dbReference type="Pfam" id="PF13499">
    <property type="entry name" value="EF-hand_7"/>
    <property type="match status" value="1"/>
</dbReference>
<dbReference type="CDD" id="cd00051">
    <property type="entry name" value="EFh"/>
    <property type="match status" value="1"/>
</dbReference>
<keyword evidence="1" id="KW-0479">Metal-binding</keyword>
<evidence type="ECO:0000256" key="5">
    <source>
        <dbReference type="SAM" id="MobiDB-lite"/>
    </source>
</evidence>
<evidence type="ECO:0000256" key="3">
    <source>
        <dbReference type="ARBA" id="ARBA00022833"/>
    </source>
</evidence>
<organism evidence="7 8">
    <name type="scientific">Ziziphus jujuba var. spinosa</name>
    <dbReference type="NCBI Taxonomy" id="714518"/>
    <lineage>
        <taxon>Eukaryota</taxon>
        <taxon>Viridiplantae</taxon>
        <taxon>Streptophyta</taxon>
        <taxon>Embryophyta</taxon>
        <taxon>Tracheophyta</taxon>
        <taxon>Spermatophyta</taxon>
        <taxon>Magnoliopsida</taxon>
        <taxon>eudicotyledons</taxon>
        <taxon>Gunneridae</taxon>
        <taxon>Pentapetalae</taxon>
        <taxon>rosids</taxon>
        <taxon>fabids</taxon>
        <taxon>Rosales</taxon>
        <taxon>Rhamnaceae</taxon>
        <taxon>Paliureae</taxon>
        <taxon>Ziziphus</taxon>
    </lineage>
</organism>
<name>A0A978V3Q7_ZIZJJ</name>
<feature type="domain" description="EF-hand" evidence="6">
    <location>
        <begin position="25"/>
        <end position="53"/>
    </location>
</feature>
<dbReference type="Gene3D" id="3.30.60.90">
    <property type="match status" value="1"/>
</dbReference>
<evidence type="ECO:0000256" key="1">
    <source>
        <dbReference type="ARBA" id="ARBA00022723"/>
    </source>
</evidence>
<keyword evidence="4" id="KW-0106">Calcium</keyword>
<protein>
    <recommendedName>
        <fullName evidence="6">EF-hand domain-containing protein</fullName>
    </recommendedName>
</protein>
<comment type="caution">
    <text evidence="7">The sequence shown here is derived from an EMBL/GenBank/DDBJ whole genome shotgun (WGS) entry which is preliminary data.</text>
</comment>
<dbReference type="PROSITE" id="PS50222">
    <property type="entry name" value="EF_HAND_2"/>
    <property type="match status" value="2"/>
</dbReference>
<feature type="region of interest" description="Disordered" evidence="5">
    <location>
        <begin position="173"/>
        <end position="201"/>
    </location>
</feature>
<feature type="compositionally biased region" description="Polar residues" evidence="5">
    <location>
        <begin position="177"/>
        <end position="188"/>
    </location>
</feature>
<dbReference type="PROSITE" id="PS00018">
    <property type="entry name" value="EF_HAND_1"/>
    <property type="match status" value="2"/>
</dbReference>
<evidence type="ECO:0000313" key="8">
    <source>
        <dbReference type="Proteomes" id="UP000813462"/>
    </source>
</evidence>
<dbReference type="InterPro" id="IPR011992">
    <property type="entry name" value="EF-hand-dom_pair"/>
</dbReference>
<evidence type="ECO:0000256" key="2">
    <source>
        <dbReference type="ARBA" id="ARBA00022771"/>
    </source>
</evidence>
<dbReference type="SUPFAM" id="SSF47473">
    <property type="entry name" value="EF-hand"/>
    <property type="match status" value="1"/>
</dbReference>
<dbReference type="EMBL" id="JAEACU010000007">
    <property type="protein sequence ID" value="KAH7521990.1"/>
    <property type="molecule type" value="Genomic_DNA"/>
</dbReference>
<dbReference type="InterPro" id="IPR043145">
    <property type="entry name" value="Znf_ZZ_sf"/>
</dbReference>
<feature type="compositionally biased region" description="Low complexity" evidence="5">
    <location>
        <begin position="189"/>
        <end position="201"/>
    </location>
</feature>
<dbReference type="Gene3D" id="1.10.238.10">
    <property type="entry name" value="EF-hand"/>
    <property type="match status" value="1"/>
</dbReference>
<feature type="domain" description="EF-hand" evidence="6">
    <location>
        <begin position="59"/>
        <end position="87"/>
    </location>
</feature>
<dbReference type="SMART" id="SM00054">
    <property type="entry name" value="EFh"/>
    <property type="match status" value="2"/>
</dbReference>
<sequence length="232" mass="26172">MEEIREAAIAYYNNLSHDLKCKAYNMFLAMDSNGDDKISMDEYMQNFSQLGLKLNANPRFFMELDRNGDGILDFEEFLSLYYLIRSGRFVFCDGHGCGAFLKGLYFTCSDCFSISQNTFDLCSSCFNTRNYYHHHDTIFDNFTLFRCMAGYRTRVAQAQTQWQTQTYHQVQPAGPSQMGQCSTTQGSISALSAPGGSSRSASGTIKEVTEVVGDIKQLVNFAQNIIDICSIM</sequence>
<dbReference type="GO" id="GO:0008270">
    <property type="term" value="F:zinc ion binding"/>
    <property type="evidence" value="ECO:0007669"/>
    <property type="project" value="UniProtKB-KW"/>
</dbReference>
<keyword evidence="2" id="KW-0863">Zinc-finger</keyword>
<reference evidence="7" key="1">
    <citation type="journal article" date="2021" name="Front. Plant Sci.">
        <title>Chromosome-Scale Genome Assembly for Chinese Sour Jujube and Insights Into Its Genome Evolution and Domestication Signature.</title>
        <authorList>
            <person name="Shen L.-Y."/>
            <person name="Luo H."/>
            <person name="Wang X.-L."/>
            <person name="Wang X.-M."/>
            <person name="Qiu X.-J."/>
            <person name="Liu H."/>
            <person name="Zhou S.-S."/>
            <person name="Jia K.-H."/>
            <person name="Nie S."/>
            <person name="Bao Y.-T."/>
            <person name="Zhang R.-G."/>
            <person name="Yun Q.-Z."/>
            <person name="Chai Y.-H."/>
            <person name="Lu J.-Y."/>
            <person name="Li Y."/>
            <person name="Zhao S.-W."/>
            <person name="Mao J.-F."/>
            <person name="Jia S.-G."/>
            <person name="Mao Y.-M."/>
        </authorList>
    </citation>
    <scope>NUCLEOTIDE SEQUENCE</scope>
    <source>
        <strain evidence="7">AT0</strain>
        <tissue evidence="7">Leaf</tissue>
    </source>
</reference>
<gene>
    <name evidence="7" type="ORF">FEM48_Zijuj07G0090400</name>
</gene>
<dbReference type="AlphaFoldDB" id="A0A978V3Q7"/>
<accession>A0A978V3Q7</accession>
<keyword evidence="3" id="KW-0862">Zinc</keyword>
<dbReference type="Proteomes" id="UP000813462">
    <property type="component" value="Unassembled WGS sequence"/>
</dbReference>
<dbReference type="SUPFAM" id="SSF57850">
    <property type="entry name" value="RING/U-box"/>
    <property type="match status" value="1"/>
</dbReference>
<dbReference type="GO" id="GO:0005509">
    <property type="term" value="F:calcium ion binding"/>
    <property type="evidence" value="ECO:0007669"/>
    <property type="project" value="InterPro"/>
</dbReference>
<evidence type="ECO:0000259" key="6">
    <source>
        <dbReference type="PROSITE" id="PS50222"/>
    </source>
</evidence>
<evidence type="ECO:0000313" key="7">
    <source>
        <dbReference type="EMBL" id="KAH7521990.1"/>
    </source>
</evidence>